<organism evidence="8 9">
    <name type="scientific">Actinosynnema pretiosum</name>
    <dbReference type="NCBI Taxonomy" id="42197"/>
    <lineage>
        <taxon>Bacteria</taxon>
        <taxon>Bacillati</taxon>
        <taxon>Actinomycetota</taxon>
        <taxon>Actinomycetes</taxon>
        <taxon>Pseudonocardiales</taxon>
        <taxon>Pseudonocardiaceae</taxon>
        <taxon>Actinosynnema</taxon>
    </lineage>
</organism>
<dbReference type="InterPro" id="IPR036249">
    <property type="entry name" value="Thioredoxin-like_sf"/>
</dbReference>
<dbReference type="PROSITE" id="PS51352">
    <property type="entry name" value="THIOREDOXIN_2"/>
    <property type="match status" value="1"/>
</dbReference>
<keyword evidence="3" id="KW-0735">Signal-anchor</keyword>
<dbReference type="Pfam" id="PF00578">
    <property type="entry name" value="AhpC-TSA"/>
    <property type="match status" value="1"/>
</dbReference>
<dbReference type="GO" id="GO:0030313">
    <property type="term" value="C:cell envelope"/>
    <property type="evidence" value="ECO:0007669"/>
    <property type="project" value="UniProtKB-SubCell"/>
</dbReference>
<dbReference type="AlphaFoldDB" id="A0A290ZEZ4"/>
<evidence type="ECO:0000256" key="2">
    <source>
        <dbReference type="ARBA" id="ARBA00022748"/>
    </source>
</evidence>
<dbReference type="Gene3D" id="3.40.30.10">
    <property type="entry name" value="Glutaredoxin"/>
    <property type="match status" value="1"/>
</dbReference>
<evidence type="ECO:0000256" key="3">
    <source>
        <dbReference type="ARBA" id="ARBA00022968"/>
    </source>
</evidence>
<accession>A0A290ZEZ4</accession>
<name>A0A290ZEZ4_9PSEU</name>
<evidence type="ECO:0000256" key="5">
    <source>
        <dbReference type="ARBA" id="ARBA00023284"/>
    </source>
</evidence>
<dbReference type="EMBL" id="CP023445">
    <property type="protein sequence ID" value="ATE57554.1"/>
    <property type="molecule type" value="Genomic_DNA"/>
</dbReference>
<dbReference type="GO" id="GO:0016491">
    <property type="term" value="F:oxidoreductase activity"/>
    <property type="evidence" value="ECO:0007669"/>
    <property type="project" value="InterPro"/>
</dbReference>
<dbReference type="InterPro" id="IPR017937">
    <property type="entry name" value="Thioredoxin_CS"/>
</dbReference>
<dbReference type="PROSITE" id="PS00194">
    <property type="entry name" value="THIOREDOXIN_1"/>
    <property type="match status" value="1"/>
</dbReference>
<dbReference type="InterPro" id="IPR000866">
    <property type="entry name" value="AhpC/TSA"/>
</dbReference>
<keyword evidence="2" id="KW-0201">Cytochrome c-type biogenesis</keyword>
<dbReference type="GO" id="GO:0016209">
    <property type="term" value="F:antioxidant activity"/>
    <property type="evidence" value="ECO:0007669"/>
    <property type="project" value="InterPro"/>
</dbReference>
<reference evidence="8" key="1">
    <citation type="submission" date="2017-09" db="EMBL/GenBank/DDBJ databases">
        <title>Complete Genome Sequence of ansamitocin-producing Bacterium Actinosynnema pretiosum X47.</title>
        <authorList>
            <person name="Cao G."/>
            <person name="Zong G."/>
            <person name="Zhong C."/>
            <person name="Fu J."/>
        </authorList>
    </citation>
    <scope>NUCLEOTIDE SEQUENCE [LARGE SCALE GENOMIC DNA]</scope>
    <source>
        <strain evidence="8">X47</strain>
    </source>
</reference>
<dbReference type="CDD" id="cd02966">
    <property type="entry name" value="TlpA_like_family"/>
    <property type="match status" value="1"/>
</dbReference>
<evidence type="ECO:0000313" key="9">
    <source>
        <dbReference type="Proteomes" id="UP000218505"/>
    </source>
</evidence>
<feature type="chain" id="PRO_5012245418" evidence="6">
    <location>
        <begin position="26"/>
        <end position="195"/>
    </location>
</feature>
<evidence type="ECO:0000259" key="7">
    <source>
        <dbReference type="PROSITE" id="PS51352"/>
    </source>
</evidence>
<evidence type="ECO:0000256" key="6">
    <source>
        <dbReference type="SAM" id="SignalP"/>
    </source>
</evidence>
<feature type="signal peptide" evidence="6">
    <location>
        <begin position="1"/>
        <end position="25"/>
    </location>
</feature>
<keyword evidence="5" id="KW-0676">Redox-active center</keyword>
<dbReference type="RefSeq" id="WP_096497219.1">
    <property type="nucleotide sequence ID" value="NZ_CP023445.1"/>
</dbReference>
<dbReference type="PANTHER" id="PTHR42852:SF6">
    <property type="entry name" value="THIOL:DISULFIDE INTERCHANGE PROTEIN DSBE"/>
    <property type="match status" value="1"/>
</dbReference>
<evidence type="ECO:0000256" key="4">
    <source>
        <dbReference type="ARBA" id="ARBA00023157"/>
    </source>
</evidence>
<dbReference type="PROSITE" id="PS51257">
    <property type="entry name" value="PROKAR_LIPOPROTEIN"/>
    <property type="match status" value="1"/>
</dbReference>
<evidence type="ECO:0000256" key="1">
    <source>
        <dbReference type="ARBA" id="ARBA00004196"/>
    </source>
</evidence>
<keyword evidence="6" id="KW-0732">Signal</keyword>
<dbReference type="InterPro" id="IPR013766">
    <property type="entry name" value="Thioredoxin_domain"/>
</dbReference>
<dbReference type="InterPro" id="IPR050553">
    <property type="entry name" value="Thioredoxin_ResA/DsbE_sf"/>
</dbReference>
<gene>
    <name evidence="8" type="ORF">CNX65_33105</name>
</gene>
<dbReference type="SUPFAM" id="SSF52833">
    <property type="entry name" value="Thioredoxin-like"/>
    <property type="match status" value="1"/>
</dbReference>
<dbReference type="PANTHER" id="PTHR42852">
    <property type="entry name" value="THIOL:DISULFIDE INTERCHANGE PROTEIN DSBE"/>
    <property type="match status" value="1"/>
</dbReference>
<sequence>MSRRTWRRLAPALLALALASGCATGDDAVAVGGEFQFVAPGGQVRIRYDGDDRKPISGLSGPSLMEDGKTISLDDYAGKVVVVNVWGAWCPPCRTEAPEMQKVQDEAGPKGVQVLGLDVRETSINAGRDFKSNRGLTYPSIYDDSGRTLLAFKGYPPNAVPSTIVLDKQHRVAAVFLESLIASDLLPLVEELAAE</sequence>
<keyword evidence="4" id="KW-1015">Disulfide bond</keyword>
<dbReference type="Proteomes" id="UP000218505">
    <property type="component" value="Chromosome"/>
</dbReference>
<feature type="domain" description="Thioredoxin" evidence="7">
    <location>
        <begin position="50"/>
        <end position="194"/>
    </location>
</feature>
<protein>
    <submittedName>
        <fullName evidence="8">Alkyl hydroperoxide reductase</fullName>
    </submittedName>
</protein>
<keyword evidence="9" id="KW-1185">Reference proteome</keyword>
<dbReference type="KEGG" id="apre:CNX65_33105"/>
<keyword evidence="3" id="KW-0812">Transmembrane</keyword>
<evidence type="ECO:0000313" key="8">
    <source>
        <dbReference type="EMBL" id="ATE57554.1"/>
    </source>
</evidence>
<comment type="subcellular location">
    <subcellularLocation>
        <location evidence="1">Cell envelope</location>
    </subcellularLocation>
</comment>
<proteinExistence type="predicted"/>
<dbReference type="GO" id="GO:0017004">
    <property type="term" value="P:cytochrome complex assembly"/>
    <property type="evidence" value="ECO:0007669"/>
    <property type="project" value="UniProtKB-KW"/>
</dbReference>